<keyword evidence="2" id="KW-0812">Transmembrane</keyword>
<gene>
    <name evidence="4" type="ORF">D9615_004287</name>
</gene>
<keyword evidence="2" id="KW-0472">Membrane</keyword>
<dbReference type="Gene3D" id="3.40.50.880">
    <property type="match status" value="1"/>
</dbReference>
<evidence type="ECO:0000313" key="4">
    <source>
        <dbReference type="EMBL" id="KAF5382068.1"/>
    </source>
</evidence>
<name>A0A8H5HF17_9AGAR</name>
<dbReference type="Proteomes" id="UP000565441">
    <property type="component" value="Unassembled WGS sequence"/>
</dbReference>
<evidence type="ECO:0000256" key="2">
    <source>
        <dbReference type="SAM" id="Phobius"/>
    </source>
</evidence>
<reference evidence="4 5" key="1">
    <citation type="journal article" date="2020" name="ISME J.">
        <title>Uncovering the hidden diversity of litter-decomposition mechanisms in mushroom-forming fungi.</title>
        <authorList>
            <person name="Floudas D."/>
            <person name="Bentzer J."/>
            <person name="Ahren D."/>
            <person name="Johansson T."/>
            <person name="Persson P."/>
            <person name="Tunlid A."/>
        </authorList>
    </citation>
    <scope>NUCLEOTIDE SEQUENCE [LARGE SCALE GENOMIC DNA]</scope>
    <source>
        <strain evidence="4 5">CBS 661.87</strain>
    </source>
</reference>
<dbReference type="PANTHER" id="PTHR40469">
    <property type="entry name" value="SECRETED GLYCOSYL HYDROLASE"/>
    <property type="match status" value="1"/>
</dbReference>
<dbReference type="PANTHER" id="PTHR40469:SF2">
    <property type="entry name" value="GALACTOSE-BINDING DOMAIN-LIKE SUPERFAMILY PROTEIN"/>
    <property type="match status" value="1"/>
</dbReference>
<dbReference type="AlphaFoldDB" id="A0A8H5HF17"/>
<proteinExistence type="predicted"/>
<dbReference type="InterPro" id="IPR029010">
    <property type="entry name" value="ThuA-like"/>
</dbReference>
<sequence length="351" mass="37171">MDTKPPANSLVITQFLACKMSSSILFILSYLLLSLVITAVMAQGESMQARVLIYSATTGFRHDSIPTAIAALKAKGASISVEFDATEDVKQFTDTVLAGYDAVLFLSTTGDVLDDTGKTAFQKYLNLGGNFIGIHSASDTLVNTTFYGREIGAYFDYHADLQDAMWWTPHIQAQACYRLGGASGMKCKYNFKSDPRALGATIVLAADESSYVDNGPRKFDQGSPHPLAWFQTHGSGVGDDKKATAGRSFYTSLGHLNETWQDDLFLSHVLGGVSWTLQSHTTRATNSSALVGNPQGPSATSDSSTLPTSSGAAPAGTTTTQSSGAVLPTVIIAVVTIVAVAVGCGQFFLAF</sequence>
<dbReference type="SUPFAM" id="SSF52317">
    <property type="entry name" value="Class I glutamine amidotransferase-like"/>
    <property type="match status" value="1"/>
</dbReference>
<evidence type="ECO:0000256" key="1">
    <source>
        <dbReference type="SAM" id="MobiDB-lite"/>
    </source>
</evidence>
<dbReference type="OrthoDB" id="3482285at2759"/>
<evidence type="ECO:0000313" key="5">
    <source>
        <dbReference type="Proteomes" id="UP000565441"/>
    </source>
</evidence>
<keyword evidence="5" id="KW-1185">Reference proteome</keyword>
<dbReference type="InterPro" id="IPR029062">
    <property type="entry name" value="Class_I_gatase-like"/>
</dbReference>
<feature type="domain" description="ThuA-like" evidence="3">
    <location>
        <begin position="50"/>
        <end position="276"/>
    </location>
</feature>
<evidence type="ECO:0000259" key="3">
    <source>
        <dbReference type="Pfam" id="PF06283"/>
    </source>
</evidence>
<comment type="caution">
    <text evidence="4">The sequence shown here is derived from an EMBL/GenBank/DDBJ whole genome shotgun (WGS) entry which is preliminary data.</text>
</comment>
<accession>A0A8H5HF17</accession>
<dbReference type="Pfam" id="PF06283">
    <property type="entry name" value="ThuA"/>
    <property type="match status" value="1"/>
</dbReference>
<feature type="compositionally biased region" description="Low complexity" evidence="1">
    <location>
        <begin position="307"/>
        <end position="321"/>
    </location>
</feature>
<dbReference type="EMBL" id="JAACJP010000009">
    <property type="protein sequence ID" value="KAF5382068.1"/>
    <property type="molecule type" value="Genomic_DNA"/>
</dbReference>
<feature type="transmembrane region" description="Helical" evidence="2">
    <location>
        <begin position="325"/>
        <end position="349"/>
    </location>
</feature>
<feature type="region of interest" description="Disordered" evidence="1">
    <location>
        <begin position="286"/>
        <end position="321"/>
    </location>
</feature>
<feature type="compositionally biased region" description="Polar residues" evidence="1">
    <location>
        <begin position="286"/>
        <end position="306"/>
    </location>
</feature>
<protein>
    <recommendedName>
        <fullName evidence="3">ThuA-like domain-containing protein</fullName>
    </recommendedName>
</protein>
<organism evidence="4 5">
    <name type="scientific">Tricholomella constricta</name>
    <dbReference type="NCBI Taxonomy" id="117010"/>
    <lineage>
        <taxon>Eukaryota</taxon>
        <taxon>Fungi</taxon>
        <taxon>Dikarya</taxon>
        <taxon>Basidiomycota</taxon>
        <taxon>Agaricomycotina</taxon>
        <taxon>Agaricomycetes</taxon>
        <taxon>Agaricomycetidae</taxon>
        <taxon>Agaricales</taxon>
        <taxon>Tricholomatineae</taxon>
        <taxon>Lyophyllaceae</taxon>
        <taxon>Tricholomella</taxon>
    </lineage>
</organism>
<keyword evidence="2" id="KW-1133">Transmembrane helix</keyword>
<feature type="transmembrane region" description="Helical" evidence="2">
    <location>
        <begin position="20"/>
        <end position="42"/>
    </location>
</feature>